<evidence type="ECO:0000313" key="1">
    <source>
        <dbReference type="EMBL" id="PXX07217.1"/>
    </source>
</evidence>
<evidence type="ECO:0000313" key="2">
    <source>
        <dbReference type="Proteomes" id="UP000247515"/>
    </source>
</evidence>
<accession>A0ABX5MJJ5</accession>
<protein>
    <submittedName>
        <fullName evidence="1">Uncharacterized protein</fullName>
    </submittedName>
</protein>
<dbReference type="EMBL" id="QJJV01000031">
    <property type="protein sequence ID" value="PXX07217.1"/>
    <property type="molecule type" value="Genomic_DNA"/>
</dbReference>
<keyword evidence="2" id="KW-1185">Reference proteome</keyword>
<dbReference type="Proteomes" id="UP000247515">
    <property type="component" value="Unassembled WGS sequence"/>
</dbReference>
<sequence length="95" mass="10949">MVISPIRQRPCKSGPKAYVCSRTAPDGIRQLPPRQIAWVSRGCAPRLRDHDVGLFIFDKRYEVSSEMVTAFDDDDFHLLRMHANETKQFTVLRSD</sequence>
<organism evidence="1 2">
    <name type="scientific">Paraburkholderia tropica</name>
    <dbReference type="NCBI Taxonomy" id="92647"/>
    <lineage>
        <taxon>Bacteria</taxon>
        <taxon>Pseudomonadati</taxon>
        <taxon>Pseudomonadota</taxon>
        <taxon>Betaproteobacteria</taxon>
        <taxon>Burkholderiales</taxon>
        <taxon>Burkholderiaceae</taxon>
        <taxon>Paraburkholderia</taxon>
    </lineage>
</organism>
<name>A0ABX5MJJ5_9BURK</name>
<gene>
    <name evidence="1" type="ORF">C7400_13186</name>
</gene>
<proteinExistence type="predicted"/>
<reference evidence="1 2" key="1">
    <citation type="submission" date="2018-05" db="EMBL/GenBank/DDBJ databases">
        <title>Genomic Encyclopedia of Type Strains, Phase IV (KMG-V): Genome sequencing to study the core and pangenomes of soil and plant-associated prokaryotes.</title>
        <authorList>
            <person name="Whitman W."/>
        </authorList>
    </citation>
    <scope>NUCLEOTIDE SEQUENCE [LARGE SCALE GENOMIC DNA]</scope>
    <source>
        <strain evidence="1 2">SIr-6563</strain>
    </source>
</reference>
<feature type="non-terminal residue" evidence="1">
    <location>
        <position position="95"/>
    </location>
</feature>
<comment type="caution">
    <text evidence="1">The sequence shown here is derived from an EMBL/GenBank/DDBJ whole genome shotgun (WGS) entry which is preliminary data.</text>
</comment>